<reference evidence="6 7" key="2">
    <citation type="submission" date="2023-12" db="EMBL/GenBank/DDBJ databases">
        <authorList>
            <consortium name="Cladostephus spongiosus"/>
            <person name="Lorente B."/>
            <person name="Cabral C."/>
            <person name="Frias J."/>
            <person name="Faria J."/>
            <person name="Toubarro D."/>
        </authorList>
    </citation>
    <scope>NUCLEOTIDE SEQUENCE [LARGE SCALE GENOMIC DNA]</scope>
    <source>
        <strain evidence="6 7">ZMCS4</strain>
    </source>
</reference>
<feature type="transmembrane region" description="Helical" evidence="4">
    <location>
        <begin position="70"/>
        <end position="88"/>
    </location>
</feature>
<feature type="transmembrane region" description="Helical" evidence="4">
    <location>
        <begin position="298"/>
        <end position="317"/>
    </location>
</feature>
<dbReference type="PANTHER" id="PTHR23534">
    <property type="entry name" value="MFS PERMEASE"/>
    <property type="match status" value="1"/>
</dbReference>
<organism evidence="6 7">
    <name type="scientific">Agarivorans aestuarii</name>
    <dbReference type="NCBI Taxonomy" id="1563703"/>
    <lineage>
        <taxon>Bacteria</taxon>
        <taxon>Pseudomonadati</taxon>
        <taxon>Pseudomonadota</taxon>
        <taxon>Gammaproteobacteria</taxon>
        <taxon>Alteromonadales</taxon>
        <taxon>Alteromonadaceae</taxon>
        <taxon>Agarivorans</taxon>
    </lineage>
</organism>
<evidence type="ECO:0000256" key="3">
    <source>
        <dbReference type="ARBA" id="ARBA00023136"/>
    </source>
</evidence>
<feature type="transmembrane region" description="Helical" evidence="4">
    <location>
        <begin position="247"/>
        <end position="266"/>
    </location>
</feature>
<feature type="transmembrane region" description="Helical" evidence="4">
    <location>
        <begin position="271"/>
        <end position="292"/>
    </location>
</feature>
<dbReference type="InterPro" id="IPR020846">
    <property type="entry name" value="MFS_dom"/>
</dbReference>
<dbReference type="PANTHER" id="PTHR23534:SF1">
    <property type="entry name" value="MAJOR FACILITATOR SUPERFAMILY PROTEIN"/>
    <property type="match status" value="1"/>
</dbReference>
<keyword evidence="1 4" id="KW-0812">Transmembrane</keyword>
<gene>
    <name evidence="6" type="ORF">SNR37_000937</name>
</gene>
<feature type="domain" description="Major facilitator superfamily (MFS) profile" evidence="5">
    <location>
        <begin position="208"/>
        <end position="393"/>
    </location>
</feature>
<feature type="transmembrane region" description="Helical" evidence="4">
    <location>
        <begin position="208"/>
        <end position="227"/>
    </location>
</feature>
<dbReference type="InterPro" id="IPR011701">
    <property type="entry name" value="MFS"/>
</dbReference>
<dbReference type="SUPFAM" id="SSF103473">
    <property type="entry name" value="MFS general substrate transporter"/>
    <property type="match status" value="1"/>
</dbReference>
<dbReference type="Gene3D" id="1.20.1250.20">
    <property type="entry name" value="MFS general substrate transporter like domains"/>
    <property type="match status" value="1"/>
</dbReference>
<feature type="transmembrane region" description="Helical" evidence="4">
    <location>
        <begin position="7"/>
        <end position="30"/>
    </location>
</feature>
<dbReference type="Pfam" id="PF07690">
    <property type="entry name" value="MFS_1"/>
    <property type="match status" value="1"/>
</dbReference>
<feature type="transmembrane region" description="Helical" evidence="4">
    <location>
        <begin position="94"/>
        <end position="118"/>
    </location>
</feature>
<name>A0ABU7G8N5_9ALTE</name>
<evidence type="ECO:0000256" key="2">
    <source>
        <dbReference type="ARBA" id="ARBA00022989"/>
    </source>
</evidence>
<accession>A0ABU7G8N5</accession>
<reference evidence="7" key="1">
    <citation type="submission" date="2023-07" db="EMBL/GenBank/DDBJ databases">
        <title>Draft genome sequence of Agarivorans aestuarii strain ZMCS4, a CAZymes producing bacteria isolated from the marine brown algae Clodostephus spongiosus.</title>
        <authorList>
            <person name="Lorente B."/>
            <person name="Cabral C."/>
            <person name="Frias J."/>
            <person name="Faria J."/>
            <person name="Toubarro D."/>
        </authorList>
    </citation>
    <scope>NUCLEOTIDE SEQUENCE [LARGE SCALE GENOMIC DNA]</scope>
    <source>
        <strain evidence="7">ZMCS4</strain>
    </source>
</reference>
<evidence type="ECO:0000256" key="1">
    <source>
        <dbReference type="ARBA" id="ARBA00022692"/>
    </source>
</evidence>
<dbReference type="RefSeq" id="WP_329776448.1">
    <property type="nucleotide sequence ID" value="NZ_JAYDYW010000014.1"/>
</dbReference>
<keyword evidence="3 4" id="KW-0472">Membrane</keyword>
<dbReference type="EMBL" id="JAYDYW010000014">
    <property type="protein sequence ID" value="MEE1675611.1"/>
    <property type="molecule type" value="Genomic_DNA"/>
</dbReference>
<feature type="transmembrane region" description="Helical" evidence="4">
    <location>
        <begin position="338"/>
        <end position="356"/>
    </location>
</feature>
<feature type="transmembrane region" description="Helical" evidence="4">
    <location>
        <begin position="36"/>
        <end position="58"/>
    </location>
</feature>
<evidence type="ECO:0000259" key="5">
    <source>
        <dbReference type="PROSITE" id="PS50850"/>
    </source>
</evidence>
<feature type="transmembrane region" description="Helical" evidence="4">
    <location>
        <begin position="362"/>
        <end position="381"/>
    </location>
</feature>
<comment type="caution">
    <text evidence="6">The sequence shown here is derived from an EMBL/GenBank/DDBJ whole genome shotgun (WGS) entry which is preliminary data.</text>
</comment>
<evidence type="ECO:0000313" key="6">
    <source>
        <dbReference type="EMBL" id="MEE1675611.1"/>
    </source>
</evidence>
<sequence length="393" mass="42656">MNIFVWMLAICQALLTTGNILLVAVTGLIGQQLAPSAAWITFPVAMQFLGLMLATIPASLIMGATGRKKGFVLGNSIGIGGALLAVYALQAEAFLLFCVATFLLGIGIGFGMLYRFAAIELCDDDQQPRAISTIMVGGVIAAVVGPNLAIYSQSWWPEQPFIGAFVGLLGLYIIALILLLLIRFKPLVNPELEAQDARPLLDLIKGPGFWVAMLAAAVSYFVMNLLMTATPLAMHHHGYAFSQSASVIEWHVLGMFAPSFVTGHLIQRIGLLRVMFIGLWLMFACVAINLMGNSFGHFALALSLLGIGWNFMFIGATQLFTQSYRPSEKAKAQATNEFTVFSLVAISALSAGWLEHSLGWQAVNYAALPILLLGLLSLWFYQYQQKRQLSLSV</sequence>
<dbReference type="Proteomes" id="UP001310248">
    <property type="component" value="Unassembled WGS sequence"/>
</dbReference>
<keyword evidence="2 4" id="KW-1133">Transmembrane helix</keyword>
<feature type="transmembrane region" description="Helical" evidence="4">
    <location>
        <begin position="161"/>
        <end position="182"/>
    </location>
</feature>
<protein>
    <submittedName>
        <fullName evidence="6">MFS transporter</fullName>
    </submittedName>
</protein>
<keyword evidence="7" id="KW-1185">Reference proteome</keyword>
<dbReference type="InterPro" id="IPR036259">
    <property type="entry name" value="MFS_trans_sf"/>
</dbReference>
<dbReference type="PROSITE" id="PS50850">
    <property type="entry name" value="MFS"/>
    <property type="match status" value="1"/>
</dbReference>
<proteinExistence type="predicted"/>
<feature type="transmembrane region" description="Helical" evidence="4">
    <location>
        <begin position="130"/>
        <end position="149"/>
    </location>
</feature>
<evidence type="ECO:0000313" key="7">
    <source>
        <dbReference type="Proteomes" id="UP001310248"/>
    </source>
</evidence>
<evidence type="ECO:0000256" key="4">
    <source>
        <dbReference type="SAM" id="Phobius"/>
    </source>
</evidence>